<proteinExistence type="predicted"/>
<dbReference type="GO" id="GO:0005737">
    <property type="term" value="C:cytoplasm"/>
    <property type="evidence" value="ECO:0007669"/>
    <property type="project" value="UniProtKB-ARBA"/>
</dbReference>
<name>A0AAU9JDG0_9CILI</name>
<dbReference type="Gene3D" id="3.30.530.20">
    <property type="match status" value="1"/>
</dbReference>
<dbReference type="InterPro" id="IPR023393">
    <property type="entry name" value="START-like_dom_sf"/>
</dbReference>
<accession>A0AAU9JDG0</accession>
<reference evidence="3" key="1">
    <citation type="submission" date="2021-09" db="EMBL/GenBank/DDBJ databases">
        <authorList>
            <consortium name="AG Swart"/>
            <person name="Singh M."/>
            <person name="Singh A."/>
            <person name="Seah K."/>
            <person name="Emmerich C."/>
        </authorList>
    </citation>
    <scope>NUCLEOTIDE SEQUENCE</scope>
    <source>
        <strain evidence="3">ATCC30299</strain>
    </source>
</reference>
<feature type="domain" description="START" evidence="2">
    <location>
        <begin position="119"/>
        <end position="269"/>
    </location>
</feature>
<dbReference type="GO" id="GO:0008289">
    <property type="term" value="F:lipid binding"/>
    <property type="evidence" value="ECO:0007669"/>
    <property type="project" value="InterPro"/>
</dbReference>
<dbReference type="EMBL" id="CAJZBQ010000033">
    <property type="protein sequence ID" value="CAG9323117.1"/>
    <property type="molecule type" value="Genomic_DNA"/>
</dbReference>
<feature type="region of interest" description="Disordered" evidence="1">
    <location>
        <begin position="40"/>
        <end position="59"/>
    </location>
</feature>
<dbReference type="SMART" id="SM00234">
    <property type="entry name" value="START"/>
    <property type="match status" value="1"/>
</dbReference>
<dbReference type="AlphaFoldDB" id="A0AAU9JDG0"/>
<sequence length="278" mass="31536">MGNRETGCFSCFEKQQRLQGQSSDMASPIAFAPMENDISDSRLTSDTIEKEEPKDDGPFSRDSAIRLIDDCQEKFLSIIKTNFEEEKYILEHNQEGLEIFSCDTNEGFMIISRWKAPFTPERIVNFLRCIDNRKQWDKNIADIKQICAITPDISVYYQLYKKVLAAAPRDLLLISKITQVENTMIEISTSIDSPVFPEKKDIVRAQLFLGGYYIKPIEKDTDGNICEVTNVSQASFGGSIPKGMLKKMSIKLVPTYIKSLVEGIKSQDSKENNNDAKN</sequence>
<gene>
    <name evidence="3" type="ORF">BSTOLATCC_MIC33019</name>
</gene>
<organism evidence="3 4">
    <name type="scientific">Blepharisma stoltei</name>
    <dbReference type="NCBI Taxonomy" id="1481888"/>
    <lineage>
        <taxon>Eukaryota</taxon>
        <taxon>Sar</taxon>
        <taxon>Alveolata</taxon>
        <taxon>Ciliophora</taxon>
        <taxon>Postciliodesmatophora</taxon>
        <taxon>Heterotrichea</taxon>
        <taxon>Heterotrichida</taxon>
        <taxon>Blepharismidae</taxon>
        <taxon>Blepharisma</taxon>
    </lineage>
</organism>
<evidence type="ECO:0000313" key="4">
    <source>
        <dbReference type="Proteomes" id="UP001162131"/>
    </source>
</evidence>
<dbReference type="PROSITE" id="PS50848">
    <property type="entry name" value="START"/>
    <property type="match status" value="1"/>
</dbReference>
<dbReference type="SUPFAM" id="SSF55961">
    <property type="entry name" value="Bet v1-like"/>
    <property type="match status" value="1"/>
</dbReference>
<evidence type="ECO:0000259" key="2">
    <source>
        <dbReference type="PROSITE" id="PS50848"/>
    </source>
</evidence>
<dbReference type="InterPro" id="IPR002913">
    <property type="entry name" value="START_lipid-bd_dom"/>
</dbReference>
<dbReference type="InterPro" id="IPR051213">
    <property type="entry name" value="START_lipid_transfer"/>
</dbReference>
<evidence type="ECO:0000256" key="1">
    <source>
        <dbReference type="SAM" id="MobiDB-lite"/>
    </source>
</evidence>
<dbReference type="CDD" id="cd00177">
    <property type="entry name" value="START"/>
    <property type="match status" value="1"/>
</dbReference>
<comment type="caution">
    <text evidence="3">The sequence shown here is derived from an EMBL/GenBank/DDBJ whole genome shotgun (WGS) entry which is preliminary data.</text>
</comment>
<dbReference type="Proteomes" id="UP001162131">
    <property type="component" value="Unassembled WGS sequence"/>
</dbReference>
<evidence type="ECO:0000313" key="3">
    <source>
        <dbReference type="EMBL" id="CAG9323117.1"/>
    </source>
</evidence>
<dbReference type="Pfam" id="PF01852">
    <property type="entry name" value="START"/>
    <property type="match status" value="1"/>
</dbReference>
<feature type="compositionally biased region" description="Basic and acidic residues" evidence="1">
    <location>
        <begin position="47"/>
        <end position="59"/>
    </location>
</feature>
<dbReference type="PANTHER" id="PTHR19308:SF14">
    <property type="entry name" value="START DOMAIN-CONTAINING PROTEIN"/>
    <property type="match status" value="1"/>
</dbReference>
<dbReference type="PANTHER" id="PTHR19308">
    <property type="entry name" value="PHOSPHATIDYLCHOLINE TRANSFER PROTEIN"/>
    <property type="match status" value="1"/>
</dbReference>
<keyword evidence="4" id="KW-1185">Reference proteome</keyword>
<protein>
    <recommendedName>
        <fullName evidence="2">START domain-containing protein</fullName>
    </recommendedName>
</protein>